<reference evidence="1 2" key="1">
    <citation type="submission" date="2014-07" db="EMBL/GenBank/DDBJ databases">
        <title>Draft Genome Sequence of Gephyronic Acid Producer, Cystobacter violaceus Strain Cb vi76.</title>
        <authorList>
            <person name="Stevens D.C."/>
            <person name="Young J."/>
            <person name="Carmichael R."/>
            <person name="Tan J."/>
            <person name="Taylor R.E."/>
        </authorList>
    </citation>
    <scope>NUCLEOTIDE SEQUENCE [LARGE SCALE GENOMIC DNA]</scope>
    <source>
        <strain evidence="1 2">Cb vi76</strain>
    </source>
</reference>
<sequence length="160" mass="18440">MLGEFLLYRPGPHEYGLAKINEGMRQNDAEAFHSSLVFGQEPNLAYYYGTVPELADPQGVQPVVYIDAHDQPLILPVASSIDRFFDLFSRYLEAMAEDPLYVEEHHSSIAFPWDVPELVARDEPLVRMVEANHFDILLKDDEHSRNWLARIRQYVRHGGE</sequence>
<name>A0A084SYS5_9BACT</name>
<evidence type="ECO:0000313" key="2">
    <source>
        <dbReference type="Proteomes" id="UP000028547"/>
    </source>
</evidence>
<proteinExistence type="predicted"/>
<dbReference type="AlphaFoldDB" id="A0A084SYS5"/>
<accession>A0A084SYS5</accession>
<organism evidence="1 2">
    <name type="scientific">Archangium violaceum Cb vi76</name>
    <dbReference type="NCBI Taxonomy" id="1406225"/>
    <lineage>
        <taxon>Bacteria</taxon>
        <taxon>Pseudomonadati</taxon>
        <taxon>Myxococcota</taxon>
        <taxon>Myxococcia</taxon>
        <taxon>Myxococcales</taxon>
        <taxon>Cystobacterineae</taxon>
        <taxon>Archangiaceae</taxon>
        <taxon>Archangium</taxon>
    </lineage>
</organism>
<evidence type="ECO:0000313" key="1">
    <source>
        <dbReference type="EMBL" id="KFA93610.1"/>
    </source>
</evidence>
<protein>
    <submittedName>
        <fullName evidence="1">Uncharacterized protein</fullName>
    </submittedName>
</protein>
<comment type="caution">
    <text evidence="1">The sequence shown here is derived from an EMBL/GenBank/DDBJ whole genome shotgun (WGS) entry which is preliminary data.</text>
</comment>
<dbReference type="Proteomes" id="UP000028547">
    <property type="component" value="Unassembled WGS sequence"/>
</dbReference>
<gene>
    <name evidence="1" type="ORF">Q664_08435</name>
</gene>
<dbReference type="EMBL" id="JPMI01000046">
    <property type="protein sequence ID" value="KFA93610.1"/>
    <property type="molecule type" value="Genomic_DNA"/>
</dbReference>